<evidence type="ECO:0000256" key="1">
    <source>
        <dbReference type="ARBA" id="ARBA00004718"/>
    </source>
</evidence>
<feature type="region of interest" description="Disordered" evidence="9">
    <location>
        <begin position="81"/>
        <end position="117"/>
    </location>
</feature>
<sequence length="1258" mass="135206">MSYPVPPQLSTPAETIYQNLKNRIIPDLKVDHLRTLLRYINTKTTGNKPALLERLHVYVDTHRYNLNVLEGIRNEASGLLRPPQRAQAPPQPRPNAGVAFAQGAGPSRPQPTHPGMHMPGFQLQQAQLTPTSATMYQAYRYRVSPFYDLVERIGQPKVQDTRSLQNPFRIDFVLSNEMAERIRRSLAQPTPDYALYLFVGPCDLPPAFLHMANQPSTASIPIEYPPDSSVYCNATLVPGKHTGMKKRLNTATPADITRLVNLGQTVYNKVEIRYKPGEKRYIAMVQLVRKISLEEITKRIRDNHFATKEQVLESRRVAQGHEDDDVIATADVVNLKDAVSRFRIRTPIRSSLCKHVQCFDSDTFFSMNETLPTWNCPVCARVLVPDQLICDGFFQDILDKTNADVESVEVQPDGVWALKAEVDRGRSSSSDVPTKREDRALEAIMLDSESDDEGNPPPPPNRNTSSGSHAGSSVNSNNHSSNVRPFSIFTGGGSASNSASGSPNGRPIVNGINNFNMIRMSGANGMVMPRPIMNGVNGMVVTMAPGNFRPQMPTHLPASTPPRAVVPAKRPVEVIDLTFSDDDDDEEDDDESPAPPPSRMSNVMSNPMPTAVPTTVPTTMATSMSNPSFPIIRLGPPRPAPPVSVDTFMATMAESARLPALASQPDYTRVPALRPMAPVVVSSLPAATTQQVLPQQYQQQSQPQRQQQIPQHKTLLPQQSEQQQTLQQQISQQIAHQQPGFGALRNQFPLPVSSNLPPSTNATSQPPVNSVAPAVTSYSNSSTPTSSGRVVSGVSPNIAGVYYPGALDSPVPLQRPASQGNLSSLGLSNLSQNSINMHNANQSDQMSPTQNKPIDLSNPAGAKFGQLSTQSASGDASPALSSGGTIKAVSPTSSVGAATSTAEPSPTSTGLNVSLQQFSAPVNIASTIPVSNITTSLPQTAAAPLNSNLLQGGSSESMEPAAGSGSNSSSSSASTNNIDSARTANTLNSYQTTGTTNSVNMQSPRETALLQQLFMSYVNSNGGHGMISPSSMNLSSNTMGVSAPPASTVPTICSSNTLPAVAPTITTTTIGLPPYTAPSPTSATALPNGNSTQSTSVQQSQPFGEPQRQYPLNRPSFAESTSNLLSSLWTSAPARKTTGRSSFYSVPTNGTALSLPAQQTMQQQQQTALLSEQPQQQQQQPSGFGDGESLADGPRIVNSHQRRSGEYSGAGFEASMGQRQNDSSTASDNNPWKRKQPDDDYIDKYALWGNHSNNKRQK</sequence>
<comment type="caution">
    <text evidence="13">The sequence shown here is derived from an EMBL/GenBank/DDBJ whole genome shotgun (WGS) entry which is preliminary data.</text>
</comment>
<feature type="region of interest" description="Disordered" evidence="9">
    <location>
        <begin position="695"/>
        <end position="724"/>
    </location>
</feature>
<comment type="similarity">
    <text evidence="2">Belongs to the PIAS family.</text>
</comment>
<evidence type="ECO:0000256" key="2">
    <source>
        <dbReference type="ARBA" id="ARBA00005383"/>
    </source>
</evidence>
<feature type="compositionally biased region" description="Polar residues" evidence="9">
    <location>
        <begin position="978"/>
        <end position="1003"/>
    </location>
</feature>
<dbReference type="UniPathway" id="UPA00886"/>
<dbReference type="InterPro" id="IPR004181">
    <property type="entry name" value="Znf_MIZ"/>
</dbReference>
<evidence type="ECO:0000313" key="14">
    <source>
        <dbReference type="Proteomes" id="UP000319731"/>
    </source>
</evidence>
<comment type="pathway">
    <text evidence="1">Protein modification; protein sumoylation.</text>
</comment>
<keyword evidence="3" id="KW-0808">Transferase</keyword>
<evidence type="ECO:0000256" key="9">
    <source>
        <dbReference type="SAM" id="MobiDB-lite"/>
    </source>
</evidence>
<feature type="region of interest" description="Disordered" evidence="9">
    <location>
        <begin position="1071"/>
        <end position="1118"/>
    </location>
</feature>
<dbReference type="PANTHER" id="PTHR10782:SF4">
    <property type="entry name" value="TONALLI, ISOFORM E"/>
    <property type="match status" value="1"/>
</dbReference>
<feature type="region of interest" description="Disordered" evidence="9">
    <location>
        <begin position="838"/>
        <end position="912"/>
    </location>
</feature>
<dbReference type="GeneID" id="42005255"/>
<evidence type="ECO:0008006" key="15">
    <source>
        <dbReference type="Google" id="ProtNLM"/>
    </source>
</evidence>
<dbReference type="Pfam" id="PF14324">
    <property type="entry name" value="PINIT"/>
    <property type="match status" value="1"/>
</dbReference>
<feature type="compositionally biased region" description="Low complexity" evidence="9">
    <location>
        <begin position="897"/>
        <end position="909"/>
    </location>
</feature>
<dbReference type="EMBL" id="QEAO01000024">
    <property type="protein sequence ID" value="TPX32985.1"/>
    <property type="molecule type" value="Genomic_DNA"/>
</dbReference>
<feature type="compositionally biased region" description="Polar residues" evidence="9">
    <location>
        <begin position="1217"/>
        <end position="1230"/>
    </location>
</feature>
<feature type="compositionally biased region" description="Low complexity" evidence="9">
    <location>
        <begin position="462"/>
        <end position="483"/>
    </location>
</feature>
<feature type="compositionally biased region" description="Polar residues" evidence="9">
    <location>
        <begin position="866"/>
        <end position="896"/>
    </location>
</feature>
<evidence type="ECO:0000256" key="4">
    <source>
        <dbReference type="ARBA" id="ARBA00022723"/>
    </source>
</evidence>
<evidence type="ECO:0000256" key="6">
    <source>
        <dbReference type="ARBA" id="ARBA00022786"/>
    </source>
</evidence>
<feature type="compositionally biased region" description="Low complexity" evidence="9">
    <location>
        <begin position="495"/>
        <end position="505"/>
    </location>
</feature>
<feature type="compositionally biased region" description="Polar residues" evidence="9">
    <location>
        <begin position="752"/>
        <end position="768"/>
    </location>
</feature>
<feature type="compositionally biased region" description="Low complexity" evidence="9">
    <location>
        <begin position="695"/>
        <end position="711"/>
    </location>
</feature>
<keyword evidence="7" id="KW-0862">Zinc</keyword>
<gene>
    <name evidence="13" type="ORF">SmJEL517_g04030</name>
</gene>
<feature type="compositionally biased region" description="Low complexity" evidence="9">
    <location>
        <begin position="1157"/>
        <end position="1180"/>
    </location>
</feature>
<feature type="region of interest" description="Disordered" evidence="9">
    <location>
        <begin position="1157"/>
        <end position="1240"/>
    </location>
</feature>
<dbReference type="GO" id="GO:0000785">
    <property type="term" value="C:chromatin"/>
    <property type="evidence" value="ECO:0007669"/>
    <property type="project" value="TreeGrafter"/>
</dbReference>
<keyword evidence="6" id="KW-0833">Ubl conjugation pathway</keyword>
<dbReference type="PROSITE" id="PS51044">
    <property type="entry name" value="ZF_SP_RING"/>
    <property type="match status" value="1"/>
</dbReference>
<dbReference type="PANTHER" id="PTHR10782">
    <property type="entry name" value="ZINC FINGER MIZ DOMAIN-CONTAINING PROTEIN"/>
    <property type="match status" value="1"/>
</dbReference>
<dbReference type="GO" id="GO:0061665">
    <property type="term" value="F:SUMO ligase activity"/>
    <property type="evidence" value="ECO:0007669"/>
    <property type="project" value="TreeGrafter"/>
</dbReference>
<evidence type="ECO:0000256" key="7">
    <source>
        <dbReference type="ARBA" id="ARBA00022833"/>
    </source>
</evidence>
<feature type="domain" description="SAP" evidence="10">
    <location>
        <begin position="25"/>
        <end position="59"/>
    </location>
</feature>
<reference evidence="13 14" key="1">
    <citation type="journal article" date="2019" name="Sci. Rep.">
        <title>Comparative genomics of chytrid fungi reveal insights into the obligate biotrophic and pathogenic lifestyle of Synchytrium endobioticum.</title>
        <authorList>
            <person name="van de Vossenberg B.T.L.H."/>
            <person name="Warris S."/>
            <person name="Nguyen H.D.T."/>
            <person name="van Gent-Pelzer M.P.E."/>
            <person name="Joly D.L."/>
            <person name="van de Geest H.C."/>
            <person name="Bonants P.J.M."/>
            <person name="Smith D.S."/>
            <person name="Levesque C.A."/>
            <person name="van der Lee T.A.J."/>
        </authorList>
    </citation>
    <scope>NUCLEOTIDE SEQUENCE [LARGE SCALE GENOMIC DNA]</scope>
    <source>
        <strain evidence="13 14">JEL517</strain>
    </source>
</reference>
<proteinExistence type="inferred from homology"/>
<dbReference type="InterPro" id="IPR023321">
    <property type="entry name" value="PINIT"/>
</dbReference>
<protein>
    <recommendedName>
        <fullName evidence="15">SP-RING-type domain-containing protein</fullName>
    </recommendedName>
</protein>
<evidence type="ECO:0000256" key="3">
    <source>
        <dbReference type="ARBA" id="ARBA00022679"/>
    </source>
</evidence>
<keyword evidence="5 8" id="KW-0863">Zinc-finger</keyword>
<evidence type="ECO:0000256" key="8">
    <source>
        <dbReference type="PROSITE-ProRule" id="PRU00452"/>
    </source>
</evidence>
<dbReference type="AlphaFoldDB" id="A0A507C682"/>
<dbReference type="OrthoDB" id="28127at2759"/>
<dbReference type="Proteomes" id="UP000319731">
    <property type="component" value="Unassembled WGS sequence"/>
</dbReference>
<keyword evidence="14" id="KW-1185">Reference proteome</keyword>
<dbReference type="InterPro" id="IPR013083">
    <property type="entry name" value="Znf_RING/FYVE/PHD"/>
</dbReference>
<organism evidence="13 14">
    <name type="scientific">Synchytrium microbalum</name>
    <dbReference type="NCBI Taxonomy" id="1806994"/>
    <lineage>
        <taxon>Eukaryota</taxon>
        <taxon>Fungi</taxon>
        <taxon>Fungi incertae sedis</taxon>
        <taxon>Chytridiomycota</taxon>
        <taxon>Chytridiomycota incertae sedis</taxon>
        <taxon>Chytridiomycetes</taxon>
        <taxon>Synchytriales</taxon>
        <taxon>Synchytriaceae</taxon>
        <taxon>Synchytrium</taxon>
    </lineage>
</organism>
<feature type="compositionally biased region" description="Acidic residues" evidence="9">
    <location>
        <begin position="579"/>
        <end position="592"/>
    </location>
</feature>
<dbReference type="InterPro" id="IPR003034">
    <property type="entry name" value="SAP_dom"/>
</dbReference>
<evidence type="ECO:0000259" key="11">
    <source>
        <dbReference type="PROSITE" id="PS51044"/>
    </source>
</evidence>
<dbReference type="Pfam" id="PF02891">
    <property type="entry name" value="zf-MIZ"/>
    <property type="match status" value="1"/>
</dbReference>
<feature type="compositionally biased region" description="Low complexity" evidence="9">
    <location>
        <begin position="1071"/>
        <end position="1101"/>
    </location>
</feature>
<dbReference type="GO" id="GO:0016925">
    <property type="term" value="P:protein sumoylation"/>
    <property type="evidence" value="ECO:0007669"/>
    <property type="project" value="UniProtKB-UniPathway"/>
</dbReference>
<name>A0A507C682_9FUNG</name>
<dbReference type="GO" id="GO:0008270">
    <property type="term" value="F:zinc ion binding"/>
    <property type="evidence" value="ECO:0007669"/>
    <property type="project" value="UniProtKB-KW"/>
</dbReference>
<dbReference type="RefSeq" id="XP_031024080.1">
    <property type="nucleotide sequence ID" value="XM_031169958.1"/>
</dbReference>
<feature type="domain" description="SP-RING-type" evidence="11">
    <location>
        <begin position="322"/>
        <end position="407"/>
    </location>
</feature>
<feature type="compositionally biased region" description="Polar residues" evidence="9">
    <location>
        <begin position="838"/>
        <end position="852"/>
    </location>
</feature>
<dbReference type="PROSITE" id="PS50800">
    <property type="entry name" value="SAP"/>
    <property type="match status" value="1"/>
</dbReference>
<accession>A0A507C682</accession>
<evidence type="ECO:0000256" key="5">
    <source>
        <dbReference type="ARBA" id="ARBA00022771"/>
    </source>
</evidence>
<keyword evidence="4" id="KW-0479">Metal-binding</keyword>
<dbReference type="Gene3D" id="2.60.120.780">
    <property type="entry name" value="PINIT domain"/>
    <property type="match status" value="1"/>
</dbReference>
<evidence type="ECO:0000313" key="13">
    <source>
        <dbReference type="EMBL" id="TPX32985.1"/>
    </source>
</evidence>
<dbReference type="InterPro" id="IPR038654">
    <property type="entry name" value="PINIT_sf"/>
</dbReference>
<feature type="compositionally biased region" description="Polar residues" evidence="9">
    <location>
        <begin position="945"/>
        <end position="957"/>
    </location>
</feature>
<feature type="region of interest" description="Disordered" evidence="9">
    <location>
        <begin position="578"/>
        <end position="609"/>
    </location>
</feature>
<dbReference type="PROSITE" id="PS51466">
    <property type="entry name" value="PINIT"/>
    <property type="match status" value="1"/>
</dbReference>
<feature type="region of interest" description="Disordered" evidence="9">
    <location>
        <begin position="743"/>
        <end position="790"/>
    </location>
</feature>
<dbReference type="Gene3D" id="3.30.40.10">
    <property type="entry name" value="Zinc/RING finger domain, C3HC4 (zinc finger)"/>
    <property type="match status" value="1"/>
</dbReference>
<feature type="region of interest" description="Disordered" evidence="9">
    <location>
        <begin position="447"/>
        <end position="506"/>
    </location>
</feature>
<feature type="compositionally biased region" description="Low complexity" evidence="9">
    <location>
        <begin position="961"/>
        <end position="977"/>
    </location>
</feature>
<feature type="region of interest" description="Disordered" evidence="9">
    <location>
        <begin position="945"/>
        <end position="1003"/>
    </location>
</feature>
<dbReference type="STRING" id="1806994.A0A507C682"/>
<evidence type="ECO:0000259" key="12">
    <source>
        <dbReference type="PROSITE" id="PS51466"/>
    </source>
</evidence>
<feature type="domain" description="PINIT" evidence="12">
    <location>
        <begin position="127"/>
        <end position="291"/>
    </location>
</feature>
<feature type="compositionally biased region" description="Low complexity" evidence="9">
    <location>
        <begin position="776"/>
        <end position="787"/>
    </location>
</feature>
<evidence type="ECO:0000259" key="10">
    <source>
        <dbReference type="PROSITE" id="PS50800"/>
    </source>
</evidence>